<dbReference type="Pfam" id="PF08308">
    <property type="entry name" value="PEGA"/>
    <property type="match status" value="1"/>
</dbReference>
<feature type="compositionally biased region" description="Low complexity" evidence="1">
    <location>
        <begin position="442"/>
        <end position="454"/>
    </location>
</feature>
<feature type="compositionally biased region" description="Low complexity" evidence="1">
    <location>
        <begin position="653"/>
        <end position="664"/>
    </location>
</feature>
<feature type="compositionally biased region" description="Polar residues" evidence="1">
    <location>
        <begin position="665"/>
        <end position="679"/>
    </location>
</feature>
<name>A0ABN4AWJ9_9BURK</name>
<evidence type="ECO:0000259" key="3">
    <source>
        <dbReference type="Pfam" id="PF08308"/>
    </source>
</evidence>
<dbReference type="Proteomes" id="UP000003121">
    <property type="component" value="Chromosome"/>
</dbReference>
<evidence type="ECO:0000313" key="4">
    <source>
        <dbReference type="EMBL" id="AFN35194.1"/>
    </source>
</evidence>
<feature type="compositionally biased region" description="Polar residues" evidence="1">
    <location>
        <begin position="706"/>
        <end position="750"/>
    </location>
</feature>
<keyword evidence="5" id="KW-1185">Reference proteome</keyword>
<feature type="domain" description="PEGA" evidence="3">
    <location>
        <begin position="862"/>
        <end position="914"/>
    </location>
</feature>
<feature type="compositionally biased region" description="Basic and acidic residues" evidence="1">
    <location>
        <begin position="629"/>
        <end position="641"/>
    </location>
</feature>
<gene>
    <name evidence="4" type="ORF">KUI_0090</name>
</gene>
<feature type="compositionally biased region" description="Low complexity" evidence="1">
    <location>
        <begin position="404"/>
        <end position="419"/>
    </location>
</feature>
<evidence type="ECO:0000313" key="5">
    <source>
        <dbReference type="Proteomes" id="UP000003121"/>
    </source>
</evidence>
<feature type="compositionally biased region" description="Polar residues" evidence="1">
    <location>
        <begin position="771"/>
        <end position="783"/>
    </location>
</feature>
<feature type="region of interest" description="Disordered" evidence="1">
    <location>
        <begin position="579"/>
        <end position="842"/>
    </location>
</feature>
<keyword evidence="2" id="KW-1133">Transmembrane helix</keyword>
<feature type="compositionally biased region" description="Basic and acidic residues" evidence="1">
    <location>
        <begin position="227"/>
        <end position="242"/>
    </location>
</feature>
<dbReference type="InterPro" id="IPR013229">
    <property type="entry name" value="PEGA"/>
</dbReference>
<accession>A0ABN4AWJ9</accession>
<organism evidence="4 5">
    <name type="scientific">Taylorella equigenitalis ATCC 35865</name>
    <dbReference type="NCBI Taxonomy" id="743973"/>
    <lineage>
        <taxon>Bacteria</taxon>
        <taxon>Pseudomonadati</taxon>
        <taxon>Pseudomonadota</taxon>
        <taxon>Betaproteobacteria</taxon>
        <taxon>Burkholderiales</taxon>
        <taxon>Alcaligenaceae</taxon>
        <taxon>Taylorella</taxon>
    </lineage>
</organism>
<feature type="compositionally biased region" description="Basic and acidic residues" evidence="1">
    <location>
        <begin position="797"/>
        <end position="842"/>
    </location>
</feature>
<feature type="compositionally biased region" description="Low complexity" evidence="1">
    <location>
        <begin position="685"/>
        <end position="705"/>
    </location>
</feature>
<evidence type="ECO:0000256" key="1">
    <source>
        <dbReference type="SAM" id="MobiDB-lite"/>
    </source>
</evidence>
<dbReference type="RefSeq" id="WP_014840023.1">
    <property type="nucleotide sequence ID" value="NC_018108.1"/>
</dbReference>
<feature type="compositionally biased region" description="Basic and acidic residues" evidence="1">
    <location>
        <begin position="482"/>
        <end position="501"/>
    </location>
</feature>
<feature type="transmembrane region" description="Helical" evidence="2">
    <location>
        <begin position="548"/>
        <end position="569"/>
    </location>
</feature>
<sequence length="916" mass="101223">MYLNIQLTNALRSIGSDWVPLSQTDLWHGHIQAEDAQDLVEDLAIELKPLHEQNRFYGVWTLDTIFEDSNGHFHILPNFSLDIIKNPSLQQLISPFSAYELVTDNFLWPLGPHTDVYGLGQVIRTLLMKVMPTPAVNRTMQDQEPLSNYQVQFFTQSQLQAIDKACALEIPARFANLDEFSVAIGTSGQSYNLPVSSTDESGIILPDDFDFESKPEEQNLTGADTSDQIKEDIQQKDEEQQKDVPPTSSDTSKPKDETSKGFIGGLFKGKSKENKSLDTNKERKAREKREAEEKRLREEEERKAREAREAEEKRLREEEERKAREAREAEEKRLREEEERKAREAREAEEKRLREEEERKAREAREAEEKRLREEEERKVRAEREAEEKRRHEDEERKRKAILASATVAKSSSVTSSPKAKNDDNLLSIFDNENARPLEPVKPASTNSNASTSKSPDEGTSNKTVASVATTTIATTGSVKADTSKSSKSGDEKSKKTEDKSPVSASSLATDSVASKDNTSSESSTPEQIDMLKLQSANAKNNKKKGSLLPIIFVVILLLCLGGLTYFLLSGDDKKSPNQGGFAPIAPIEKPKEQPALNPPVEPPKEEPKSTADSGNNNQSPESALSALFDDKEDKENKQKNPEPTSNATDSGTATVTDTNATSTQQEPAQPSPTDNATGTAPVEDTNTTNTTNTTNSTNSTDSSNQVANSSTTVAPTESASETSPAQSNTTVDQGQSETTNTTVDQGQSETTNTASATTDSSSTNNQDANGQSGQNSDLSNLVANPDKQTEEQITEDTLKEEEKRLADEAAKRKAEEDEAKRKQAEDAEELRRQTKKLEEANRQKIAKRGTLLFSVVPWGDVKVNGRKYGASPPFKHLNVSPGKYKITITNGEFPPAVYNVEVTEGKTTTVHHVFQ</sequence>
<feature type="compositionally biased region" description="Polar residues" evidence="1">
    <location>
        <begin position="503"/>
        <end position="527"/>
    </location>
</feature>
<feature type="compositionally biased region" description="Basic and acidic residues" evidence="1">
    <location>
        <begin position="270"/>
        <end position="398"/>
    </location>
</feature>
<feature type="region of interest" description="Disordered" evidence="1">
    <location>
        <begin position="204"/>
        <end position="528"/>
    </location>
</feature>
<feature type="compositionally biased region" description="Low complexity" evidence="1">
    <location>
        <begin position="751"/>
        <end position="770"/>
    </location>
</feature>
<evidence type="ECO:0000256" key="2">
    <source>
        <dbReference type="SAM" id="Phobius"/>
    </source>
</evidence>
<reference evidence="4 5" key="1">
    <citation type="journal article" date="2012" name="Vet. Microbiol.">
        <title>Comparative genomic analyses of the Taylorellae.</title>
        <authorList>
            <person name="Hauser H."/>
            <person name="Richter D.C."/>
            <person name="van Tonder A."/>
            <person name="Clark L."/>
            <person name="Preston A."/>
        </authorList>
    </citation>
    <scope>NUCLEOTIDE SEQUENCE [LARGE SCALE GENOMIC DNA]</scope>
    <source>
        <strain evidence="4 5">ATCC 35865</strain>
    </source>
</reference>
<feature type="compositionally biased region" description="Polar residues" evidence="1">
    <location>
        <begin position="611"/>
        <end position="623"/>
    </location>
</feature>
<feature type="compositionally biased region" description="Low complexity" evidence="1">
    <location>
        <begin position="464"/>
        <end position="481"/>
    </location>
</feature>
<keyword evidence="2" id="KW-0812">Transmembrane</keyword>
<keyword evidence="2" id="KW-0472">Membrane</keyword>
<dbReference type="EMBL" id="CP003264">
    <property type="protein sequence ID" value="AFN35194.1"/>
    <property type="molecule type" value="Genomic_DNA"/>
</dbReference>
<proteinExistence type="predicted"/>
<protein>
    <recommendedName>
        <fullName evidence="3">PEGA domain-containing protein</fullName>
    </recommendedName>
</protein>
<dbReference type="CDD" id="cd22265">
    <property type="entry name" value="UDM1_RNF168"/>
    <property type="match status" value="1"/>
</dbReference>